<feature type="domain" description="3'-5' exoribonuclease Rv2179c-like" evidence="1">
    <location>
        <begin position="3"/>
        <end position="150"/>
    </location>
</feature>
<reference evidence="3 4" key="1">
    <citation type="submission" date="2016-10" db="EMBL/GenBank/DDBJ databases">
        <authorList>
            <person name="de Groot N.N."/>
        </authorList>
    </citation>
    <scope>NUCLEOTIDE SEQUENCE [LARGE SCALE GENOMIC DNA]</scope>
    <source>
        <strain evidence="3 4">GAS522</strain>
    </source>
</reference>
<dbReference type="RefSeq" id="WP_074830503.1">
    <property type="nucleotide sequence ID" value="NZ_FNTI01000001.1"/>
</dbReference>
<dbReference type="AlphaFoldDB" id="A0A1H5JKD8"/>
<proteinExistence type="predicted"/>
<dbReference type="Gene3D" id="3.30.420.10">
    <property type="entry name" value="Ribonuclease H-like superfamily/Ribonuclease H"/>
    <property type="match status" value="1"/>
</dbReference>
<organism evidence="3 4">
    <name type="scientific">Bradyrhizobium lablabi</name>
    <dbReference type="NCBI Taxonomy" id="722472"/>
    <lineage>
        <taxon>Bacteria</taxon>
        <taxon>Pseudomonadati</taxon>
        <taxon>Pseudomonadota</taxon>
        <taxon>Alphaproteobacteria</taxon>
        <taxon>Hyphomicrobiales</taxon>
        <taxon>Nitrobacteraceae</taxon>
        <taxon>Bradyrhizobium</taxon>
    </lineage>
</organism>
<gene>
    <name evidence="2" type="ORF">SAMN05444171_7806</name>
    <name evidence="3" type="ORF">SAMN05444171_7873</name>
</gene>
<dbReference type="EMBL" id="FNTI01000001">
    <property type="protein sequence ID" value="SEE51387.1"/>
    <property type="molecule type" value="Genomic_DNA"/>
</dbReference>
<evidence type="ECO:0000313" key="3">
    <source>
        <dbReference type="EMBL" id="SEE52952.1"/>
    </source>
</evidence>
<evidence type="ECO:0000313" key="2">
    <source>
        <dbReference type="EMBL" id="SEE51387.1"/>
    </source>
</evidence>
<dbReference type="GO" id="GO:0003676">
    <property type="term" value="F:nucleic acid binding"/>
    <property type="evidence" value="ECO:0007669"/>
    <property type="project" value="InterPro"/>
</dbReference>
<dbReference type="Pfam" id="PF16473">
    <property type="entry name" value="Rv2179c-like"/>
    <property type="match status" value="1"/>
</dbReference>
<name>A0A1H5JKD8_9BRAD</name>
<accession>A0A1H5JKD8</accession>
<evidence type="ECO:0000313" key="4">
    <source>
        <dbReference type="Proteomes" id="UP000183208"/>
    </source>
</evidence>
<sequence>MRYWFDTEFIEDGKTIDLLSIGIVAEDGRELYLENLSADVSRASDWVRENVIAHLDMVKHGVAHEEIGPKVLAFVGADKPEIWAYYADYDWVAMCQLFGTMMDLPKGWPMYCRDVKQLCDAVGNPKLPEQGTQEHNAIEDARWTRQAWEFLAPLAVHREATGALK</sequence>
<dbReference type="InterPro" id="IPR012337">
    <property type="entry name" value="RNaseH-like_sf"/>
</dbReference>
<dbReference type="EMBL" id="FNTI01000001">
    <property type="protein sequence ID" value="SEE52952.1"/>
    <property type="molecule type" value="Genomic_DNA"/>
</dbReference>
<dbReference type="SUPFAM" id="SSF53098">
    <property type="entry name" value="Ribonuclease H-like"/>
    <property type="match status" value="1"/>
</dbReference>
<dbReference type="InterPro" id="IPR033390">
    <property type="entry name" value="Rv2179c-like"/>
</dbReference>
<protein>
    <recommendedName>
        <fullName evidence="1">3'-5' exoribonuclease Rv2179c-like domain-containing protein</fullName>
    </recommendedName>
</protein>
<dbReference type="InterPro" id="IPR036397">
    <property type="entry name" value="RNaseH_sf"/>
</dbReference>
<dbReference type="OrthoDB" id="6687915at2"/>
<dbReference type="Proteomes" id="UP000183208">
    <property type="component" value="Unassembled WGS sequence"/>
</dbReference>
<evidence type="ECO:0000259" key="1">
    <source>
        <dbReference type="Pfam" id="PF16473"/>
    </source>
</evidence>